<dbReference type="Pfam" id="PF04151">
    <property type="entry name" value="PPC"/>
    <property type="match status" value="1"/>
</dbReference>
<keyword evidence="2" id="KW-0645">Protease</keyword>
<dbReference type="PANTHER" id="PTHR33794">
    <property type="entry name" value="BACILLOLYSIN"/>
    <property type="match status" value="1"/>
</dbReference>
<dbReference type="Gene3D" id="3.10.450.490">
    <property type="match status" value="1"/>
</dbReference>
<evidence type="ECO:0000313" key="9">
    <source>
        <dbReference type="EMBL" id="MBL4913228.1"/>
    </source>
</evidence>
<dbReference type="InterPro" id="IPR050728">
    <property type="entry name" value="Zinc_Metalloprotease_M4"/>
</dbReference>
<evidence type="ECO:0000256" key="6">
    <source>
        <dbReference type="ARBA" id="ARBA00023049"/>
    </source>
</evidence>
<dbReference type="Pfam" id="PF01483">
    <property type="entry name" value="P_proprotein"/>
    <property type="match status" value="1"/>
</dbReference>
<dbReference type="InterPro" id="IPR008979">
    <property type="entry name" value="Galactose-bd-like_sf"/>
</dbReference>
<gene>
    <name evidence="9" type="ORF">JMA39_08740</name>
</gene>
<sequence>MPTYCKVSFTILIYFITVSNVWSATWETIEDGATINLMYNAQTTEFEKQEQLTSHFSRHIFKDTKNKLKEDKRLTLNNNTTQIRYHQEYLGVPVIGSNIVIEQTHSSVSDNNSNYRIRYGRYLDNIPTFPIKESLITPEDAHDILIREFNVIEKIRSKDSKLYLFQENNTTSPIMIYLTSALLEKSEPSRPFALINATTGEVIKKWDGIRNIITKIVARVGTGPGGNKKTSKYFYGTKYEKLLVTKSDNNICTMENDYIKTINLENKKTGNKPFSYTCPNNTVMSINGAYSPLNDAHFFATETMKMFQDWYGVKSIPKKLPVKVHYGINYDGAFWDGKEITFGDGDQNSYPMIVLDIVAHEIGHAFTGRHSSLLSSGESGAIDEAFADMTGETAEYFVKKKNDWLIGYESTKGSEPLRSMKAPDKDGKGIKHYKHYKQNMDKYKASGIFNYAFYLLANKPGWNIRKAFALMVHANIIYWRMDTNFEDAACYINHSAKDKGFNPLDVVTVFSKVGVNATCSNGTEIQVGRIVQGMSGAKNSKHLFYLNVPRGAKNLTFKTSNGNGDVDIYISKKPSSASQECGSFQSGNEELCRIANPKIGRYYFTLYGASKFSGITMVADYEKDGGVYRTSKSYIIPDNNPSGAYSPNWVTSVQDYKTAIVSVNIEHSDTSDLIVKLIPPVGESYLLHNRVMYRPSRIKRTYRIKLNDSKVRGIWSLSALDTRPSDNGRIMPWSIYFEK</sequence>
<evidence type="ECO:0000313" key="10">
    <source>
        <dbReference type="Proteomes" id="UP000604898"/>
    </source>
</evidence>
<dbReference type="Gene3D" id="2.60.120.260">
    <property type="entry name" value="Galactose-binding domain-like"/>
    <property type="match status" value="1"/>
</dbReference>
<comment type="caution">
    <text evidence="9">The sequence shown here is derived from an EMBL/GenBank/DDBJ whole genome shotgun (WGS) entry which is preliminary data.</text>
</comment>
<name>A0ABS1SXF9_9GAMM</name>
<dbReference type="InterPro" id="IPR027268">
    <property type="entry name" value="Peptidase_M4/M1_CTD_sf"/>
</dbReference>
<keyword evidence="5" id="KW-0862">Zinc</keyword>
<dbReference type="CDD" id="cd09597">
    <property type="entry name" value="M4_TLP"/>
    <property type="match status" value="1"/>
</dbReference>
<dbReference type="PANTHER" id="PTHR33794:SF1">
    <property type="entry name" value="BACILLOLYSIN"/>
    <property type="match status" value="1"/>
</dbReference>
<dbReference type="Gene3D" id="3.10.170.10">
    <property type="match status" value="1"/>
</dbReference>
<evidence type="ECO:0000256" key="4">
    <source>
        <dbReference type="ARBA" id="ARBA00022801"/>
    </source>
</evidence>
<dbReference type="InterPro" id="IPR023612">
    <property type="entry name" value="Peptidase_M4"/>
</dbReference>
<evidence type="ECO:0000256" key="1">
    <source>
        <dbReference type="ARBA" id="ARBA00009388"/>
    </source>
</evidence>
<organism evidence="9 10">
    <name type="scientific">Shewanella schlegeliana</name>
    <dbReference type="NCBI Taxonomy" id="190308"/>
    <lineage>
        <taxon>Bacteria</taxon>
        <taxon>Pseudomonadati</taxon>
        <taxon>Pseudomonadota</taxon>
        <taxon>Gammaproteobacteria</taxon>
        <taxon>Alteromonadales</taxon>
        <taxon>Shewanellaceae</taxon>
        <taxon>Shewanella</taxon>
    </lineage>
</organism>
<evidence type="ECO:0000256" key="2">
    <source>
        <dbReference type="ARBA" id="ARBA00022670"/>
    </source>
</evidence>
<comment type="similarity">
    <text evidence="1">Belongs to the peptidase M4 family.</text>
</comment>
<accession>A0ABS1SXF9</accession>
<dbReference type="RefSeq" id="WP_202721500.1">
    <property type="nucleotide sequence ID" value="NZ_BPEX01000003.1"/>
</dbReference>
<dbReference type="InterPro" id="IPR002884">
    <property type="entry name" value="P_dom"/>
</dbReference>
<keyword evidence="4" id="KW-0378">Hydrolase</keyword>
<keyword evidence="3" id="KW-0479">Metal-binding</keyword>
<dbReference type="InterPro" id="IPR007280">
    <property type="entry name" value="Peptidase_C_arc/bac"/>
</dbReference>
<dbReference type="Pfam" id="PF01447">
    <property type="entry name" value="Peptidase_M4"/>
    <property type="match status" value="1"/>
</dbReference>
<dbReference type="InterPro" id="IPR001570">
    <property type="entry name" value="Peptidase_M4_C_domain"/>
</dbReference>
<keyword evidence="10" id="KW-1185">Reference proteome</keyword>
<dbReference type="Pfam" id="PF02868">
    <property type="entry name" value="Peptidase_M4_C"/>
    <property type="match status" value="1"/>
</dbReference>
<dbReference type="PROSITE" id="PS51829">
    <property type="entry name" value="P_HOMO_B"/>
    <property type="match status" value="1"/>
</dbReference>
<feature type="domain" description="P/Homo B" evidence="8">
    <location>
        <begin position="618"/>
        <end position="739"/>
    </location>
</feature>
<reference evidence="9 10" key="1">
    <citation type="submission" date="2021-01" db="EMBL/GenBank/DDBJ databases">
        <title>Genome sequence of Shewanella schlegeliana JCM 11561.</title>
        <authorList>
            <person name="Zhang H."/>
            <person name="Li C."/>
        </authorList>
    </citation>
    <scope>NUCLEOTIDE SEQUENCE [LARGE SCALE GENOMIC DNA]</scope>
    <source>
        <strain evidence="9 10">JCM 11561</strain>
    </source>
</reference>
<dbReference type="SUPFAM" id="SSF55486">
    <property type="entry name" value="Metalloproteases ('zincins'), catalytic domain"/>
    <property type="match status" value="1"/>
</dbReference>
<dbReference type="Gene3D" id="1.10.390.10">
    <property type="entry name" value="Neutral Protease Domain 2"/>
    <property type="match status" value="1"/>
</dbReference>
<evidence type="ECO:0000256" key="5">
    <source>
        <dbReference type="ARBA" id="ARBA00022833"/>
    </source>
</evidence>
<dbReference type="PRINTS" id="PR00730">
    <property type="entry name" value="THERMOLYSIN"/>
</dbReference>
<dbReference type="Gene3D" id="3.10.450.40">
    <property type="match status" value="1"/>
</dbReference>
<dbReference type="InterPro" id="IPR013856">
    <property type="entry name" value="Peptidase_M4_domain"/>
</dbReference>
<dbReference type="Proteomes" id="UP000604898">
    <property type="component" value="Unassembled WGS sequence"/>
</dbReference>
<evidence type="ECO:0000256" key="7">
    <source>
        <dbReference type="ARBA" id="ARBA00023145"/>
    </source>
</evidence>
<proteinExistence type="inferred from homology"/>
<keyword evidence="7" id="KW-0865">Zymogen</keyword>
<evidence type="ECO:0000256" key="3">
    <source>
        <dbReference type="ARBA" id="ARBA00022723"/>
    </source>
</evidence>
<dbReference type="Gene3D" id="2.60.120.380">
    <property type="match status" value="1"/>
</dbReference>
<dbReference type="EMBL" id="JAESVD010000004">
    <property type="protein sequence ID" value="MBL4913228.1"/>
    <property type="molecule type" value="Genomic_DNA"/>
</dbReference>
<dbReference type="SUPFAM" id="SSF49785">
    <property type="entry name" value="Galactose-binding domain-like"/>
    <property type="match status" value="1"/>
</dbReference>
<keyword evidence="6" id="KW-0482">Metalloprotease</keyword>
<evidence type="ECO:0000259" key="8">
    <source>
        <dbReference type="PROSITE" id="PS51829"/>
    </source>
</evidence>
<protein>
    <submittedName>
        <fullName evidence="9">M4 family metallopeptidase</fullName>
    </submittedName>
</protein>